<evidence type="ECO:0000256" key="5">
    <source>
        <dbReference type="ARBA" id="ARBA00022989"/>
    </source>
</evidence>
<keyword evidence="4 11" id="KW-0812">Transmembrane</keyword>
<evidence type="ECO:0000256" key="10">
    <source>
        <dbReference type="SAM" id="MobiDB-lite"/>
    </source>
</evidence>
<dbReference type="PANTHER" id="PTHR32089:SF112">
    <property type="entry name" value="LYSOZYME-LIKE PROTEIN-RELATED"/>
    <property type="match status" value="1"/>
</dbReference>
<dbReference type="Gene3D" id="1.10.287.950">
    <property type="entry name" value="Methyl-accepting chemotaxis protein"/>
    <property type="match status" value="1"/>
</dbReference>
<gene>
    <name evidence="14" type="ORF">ISALK_07855</name>
</gene>
<dbReference type="CDD" id="cd12912">
    <property type="entry name" value="PDC2_MCP_like"/>
    <property type="match status" value="1"/>
</dbReference>
<evidence type="ECO:0000259" key="12">
    <source>
        <dbReference type="PROSITE" id="PS50111"/>
    </source>
</evidence>
<dbReference type="GO" id="GO:0006935">
    <property type="term" value="P:chemotaxis"/>
    <property type="evidence" value="ECO:0007669"/>
    <property type="project" value="UniProtKB-KW"/>
</dbReference>
<evidence type="ECO:0000256" key="2">
    <source>
        <dbReference type="ARBA" id="ARBA00022475"/>
    </source>
</evidence>
<evidence type="ECO:0000256" key="3">
    <source>
        <dbReference type="ARBA" id="ARBA00022500"/>
    </source>
</evidence>
<name>A0AA43XLF5_9CLOT</name>
<dbReference type="CDD" id="cd12914">
    <property type="entry name" value="PDC1_DGC_like"/>
    <property type="match status" value="1"/>
</dbReference>
<dbReference type="GO" id="GO:0005886">
    <property type="term" value="C:plasma membrane"/>
    <property type="evidence" value="ECO:0007669"/>
    <property type="project" value="UniProtKB-SubCell"/>
</dbReference>
<dbReference type="SUPFAM" id="SSF58104">
    <property type="entry name" value="Methyl-accepting chemotaxis protein (MCP) signaling domain"/>
    <property type="match status" value="1"/>
</dbReference>
<dbReference type="PROSITE" id="PS50885">
    <property type="entry name" value="HAMP"/>
    <property type="match status" value="1"/>
</dbReference>
<feature type="domain" description="Methyl-accepting transducer" evidence="12">
    <location>
        <begin position="376"/>
        <end position="633"/>
    </location>
</feature>
<evidence type="ECO:0000256" key="4">
    <source>
        <dbReference type="ARBA" id="ARBA00022692"/>
    </source>
</evidence>
<sequence>MKSIKTKMVLVFSIVSSVILLAAGLVLFNMASDGMTDLSENLSEEIIQGQADNVSALIDRKMAELNLIVEYDGVKEMDIDEAGRFMEHALETSDFGTLSLVFPDGSAYGADGQSFDFSDSAYMEPIFEQGEATYVTNPFPSSMDGRMLTVFAHEIRDFRGNVVGAISGSMYLDELTATVEEINLEGAGFGWVVDGEGNVIVHRDPEVAGEDNITEESSRYYELGQDFSSMEGQAFGRQRISVAGEDSYIFYADIDNTQDWKLLIEIPRASLLSGLGQFVNLSLILLVIAIGAVIVASYLAANVIAKPIKALSEESRAFIDLDVSKDIPENLQNRRDEIGELAKVLQLVTESLREVLTKIQGLSGSVSSSSEQLMVTSEESSKASDEVAKTIEEMAKSAGEQATDTEKGAEGIYALGKLLEEDETLIESLNVSNNQIDTLKNEGNVILQELVEKSEMNKSASEKVRQVMLDTRDRSGKIQNASRMIASISEQTNLLALNAAIEAARAGEAGRGFSVVAEEIRKLAEESSNFTEEINDILLELSDKVDEAVSVTDEVQDVVDSQSKSVDATKEKFHGIDLSVEQMNSVMEKVNGSMREMAKEKEEIIAIIENLSAAAEENAAATEESSASVEEQTAAMEEISNASESLAKLAEEMDENIKKFKL</sequence>
<feature type="domain" description="HAMP" evidence="13">
    <location>
        <begin position="302"/>
        <end position="357"/>
    </location>
</feature>
<evidence type="ECO:0000256" key="11">
    <source>
        <dbReference type="SAM" id="Phobius"/>
    </source>
</evidence>
<dbReference type="AlphaFoldDB" id="A0AA43XLF5"/>
<keyword evidence="6 11" id="KW-0472">Membrane</keyword>
<dbReference type="Proteomes" id="UP000449710">
    <property type="component" value="Unassembled WGS sequence"/>
</dbReference>
<feature type="compositionally biased region" description="Low complexity" evidence="10">
    <location>
        <begin position="618"/>
        <end position="635"/>
    </location>
</feature>
<dbReference type="InterPro" id="IPR033479">
    <property type="entry name" value="dCache_1"/>
</dbReference>
<evidence type="ECO:0000256" key="7">
    <source>
        <dbReference type="ARBA" id="ARBA00023224"/>
    </source>
</evidence>
<keyword evidence="15" id="KW-1185">Reference proteome</keyword>
<keyword evidence="3" id="KW-0145">Chemotaxis</keyword>
<dbReference type="Pfam" id="PF00015">
    <property type="entry name" value="MCPsignal"/>
    <property type="match status" value="1"/>
</dbReference>
<comment type="similarity">
    <text evidence="8">Belongs to the methyl-accepting chemotaxis (MCP) protein family.</text>
</comment>
<keyword evidence="2" id="KW-1003">Cell membrane</keyword>
<dbReference type="Gene3D" id="1.10.8.500">
    <property type="entry name" value="HAMP domain in histidine kinase"/>
    <property type="match status" value="1"/>
</dbReference>
<keyword evidence="7 9" id="KW-0807">Transducer</keyword>
<evidence type="ECO:0000313" key="14">
    <source>
        <dbReference type="EMBL" id="NBG88414.1"/>
    </source>
</evidence>
<organism evidence="14 15">
    <name type="scientific">Isachenkonia alkalipeptolytica</name>
    <dbReference type="NCBI Taxonomy" id="2565777"/>
    <lineage>
        <taxon>Bacteria</taxon>
        <taxon>Bacillati</taxon>
        <taxon>Bacillota</taxon>
        <taxon>Clostridia</taxon>
        <taxon>Eubacteriales</taxon>
        <taxon>Clostridiaceae</taxon>
        <taxon>Isachenkonia</taxon>
    </lineage>
</organism>
<dbReference type="PROSITE" id="PS50111">
    <property type="entry name" value="CHEMOTAXIS_TRANSDUC_2"/>
    <property type="match status" value="1"/>
</dbReference>
<accession>A0AA43XLF5</accession>
<evidence type="ECO:0000256" key="9">
    <source>
        <dbReference type="PROSITE-ProRule" id="PRU00284"/>
    </source>
</evidence>
<dbReference type="PANTHER" id="PTHR32089">
    <property type="entry name" value="METHYL-ACCEPTING CHEMOTAXIS PROTEIN MCPB"/>
    <property type="match status" value="1"/>
</dbReference>
<dbReference type="SMART" id="SM00283">
    <property type="entry name" value="MA"/>
    <property type="match status" value="1"/>
</dbReference>
<dbReference type="RefSeq" id="WP_160720944.1">
    <property type="nucleotide sequence ID" value="NZ_SUMG01000007.1"/>
</dbReference>
<evidence type="ECO:0000313" key="15">
    <source>
        <dbReference type="Proteomes" id="UP000449710"/>
    </source>
</evidence>
<dbReference type="GO" id="GO:0007165">
    <property type="term" value="P:signal transduction"/>
    <property type="evidence" value="ECO:0007669"/>
    <property type="project" value="UniProtKB-KW"/>
</dbReference>
<dbReference type="Gene3D" id="3.30.450.20">
    <property type="entry name" value="PAS domain"/>
    <property type="match status" value="1"/>
</dbReference>
<evidence type="ECO:0000256" key="8">
    <source>
        <dbReference type="ARBA" id="ARBA00029447"/>
    </source>
</evidence>
<keyword evidence="5 11" id="KW-1133">Transmembrane helix</keyword>
<protein>
    <submittedName>
        <fullName evidence="14">Methyl-accepting chemotaxis protein</fullName>
    </submittedName>
</protein>
<dbReference type="InterPro" id="IPR003660">
    <property type="entry name" value="HAMP_dom"/>
</dbReference>
<evidence type="ECO:0000256" key="6">
    <source>
        <dbReference type="ARBA" id="ARBA00023136"/>
    </source>
</evidence>
<comment type="caution">
    <text evidence="14">The sequence shown here is derived from an EMBL/GenBank/DDBJ whole genome shotgun (WGS) entry which is preliminary data.</text>
</comment>
<feature type="region of interest" description="Disordered" evidence="10">
    <location>
        <begin position="618"/>
        <end position="639"/>
    </location>
</feature>
<evidence type="ECO:0000256" key="1">
    <source>
        <dbReference type="ARBA" id="ARBA00004651"/>
    </source>
</evidence>
<feature type="transmembrane region" description="Helical" evidence="11">
    <location>
        <begin position="278"/>
        <end position="301"/>
    </location>
</feature>
<dbReference type="InterPro" id="IPR004089">
    <property type="entry name" value="MCPsignal_dom"/>
</dbReference>
<comment type="subcellular location">
    <subcellularLocation>
        <location evidence="1">Cell membrane</location>
        <topology evidence="1">Multi-pass membrane protein</topology>
    </subcellularLocation>
</comment>
<evidence type="ECO:0000259" key="13">
    <source>
        <dbReference type="PROSITE" id="PS50885"/>
    </source>
</evidence>
<proteinExistence type="inferred from homology"/>
<reference evidence="14 15" key="1">
    <citation type="submission" date="2019-04" db="EMBL/GenBank/DDBJ databases">
        <title>Isachenkonia alkalipeptolytica gen. nov. sp. nov. a new anaerobic, alkiliphilic organothrophic bacterium capable to reduce synthesized ferrihydrite isolated from a soda lake.</title>
        <authorList>
            <person name="Toshchakov S.V."/>
            <person name="Zavarzina D.G."/>
            <person name="Zhilina T.N."/>
            <person name="Kostrikina N.A."/>
            <person name="Kublanov I.V."/>
        </authorList>
    </citation>
    <scope>NUCLEOTIDE SEQUENCE [LARGE SCALE GENOMIC DNA]</scope>
    <source>
        <strain evidence="14 15">Z-1701</strain>
    </source>
</reference>
<dbReference type="EMBL" id="SUMG01000007">
    <property type="protein sequence ID" value="NBG88414.1"/>
    <property type="molecule type" value="Genomic_DNA"/>
</dbReference>
<dbReference type="Pfam" id="PF02743">
    <property type="entry name" value="dCache_1"/>
    <property type="match status" value="1"/>
</dbReference>
<dbReference type="CDD" id="cd06225">
    <property type="entry name" value="HAMP"/>
    <property type="match status" value="1"/>
</dbReference>